<proteinExistence type="inferred from homology"/>
<dbReference type="EC" id="2.1.1.72" evidence="8"/>
<dbReference type="AlphaFoldDB" id="A8MGD4"/>
<dbReference type="OrthoDB" id="9800801at2"/>
<dbReference type="PROSITE" id="PS00092">
    <property type="entry name" value="N6_MTASE"/>
    <property type="match status" value="1"/>
</dbReference>
<dbReference type="eggNOG" id="COG2189">
    <property type="taxonomic scope" value="Bacteria"/>
</dbReference>
<keyword evidence="9" id="KW-1185">Reference proteome</keyword>
<feature type="domain" description="Type III R-M EcoP15I C-terminal" evidence="7">
    <location>
        <begin position="551"/>
        <end position="648"/>
    </location>
</feature>
<dbReference type="PIRSF" id="PIRSF015855">
    <property type="entry name" value="TypeIII_Mtase_mKpnI"/>
    <property type="match status" value="1"/>
</dbReference>
<evidence type="ECO:0000256" key="2">
    <source>
        <dbReference type="ARBA" id="ARBA00022603"/>
    </source>
</evidence>
<reference evidence="9" key="1">
    <citation type="submission" date="2007-10" db="EMBL/GenBank/DDBJ databases">
        <title>Complete genome of Alkaliphilus oremlandii OhILAs.</title>
        <authorList>
            <person name="Copeland A."/>
            <person name="Lucas S."/>
            <person name="Lapidus A."/>
            <person name="Barry K."/>
            <person name="Detter J.C."/>
            <person name="Glavina del Rio T."/>
            <person name="Hammon N."/>
            <person name="Israni S."/>
            <person name="Dalin E."/>
            <person name="Tice H."/>
            <person name="Pitluck S."/>
            <person name="Chain P."/>
            <person name="Malfatti S."/>
            <person name="Shin M."/>
            <person name="Vergez L."/>
            <person name="Schmutz J."/>
            <person name="Larimer F."/>
            <person name="Land M."/>
            <person name="Hauser L."/>
            <person name="Kyrpides N."/>
            <person name="Mikhailova N."/>
            <person name="Stolz J.F."/>
            <person name="Dawson A."/>
            <person name="Fisher E."/>
            <person name="Crable B."/>
            <person name="Perera E."/>
            <person name="Lisak J."/>
            <person name="Ranganathan M."/>
            <person name="Basu P."/>
            <person name="Richardson P."/>
        </authorList>
    </citation>
    <scope>NUCLEOTIDE SEQUENCE [LARGE SCALE GENOMIC DNA]</scope>
    <source>
        <strain evidence="9">OhILAs</strain>
    </source>
</reference>
<dbReference type="GO" id="GO:0008170">
    <property type="term" value="F:N-methyltransferase activity"/>
    <property type="evidence" value="ECO:0007669"/>
    <property type="project" value="InterPro"/>
</dbReference>
<keyword evidence="5" id="KW-0680">Restriction system</keyword>
<keyword evidence="3 8" id="KW-0808">Transferase</keyword>
<gene>
    <name evidence="8" type="ordered locus">Clos_1317</name>
</gene>
<organism evidence="8 9">
    <name type="scientific">Alkaliphilus oremlandii (strain OhILAs)</name>
    <name type="common">Clostridium oremlandii (strain OhILAs)</name>
    <dbReference type="NCBI Taxonomy" id="350688"/>
    <lineage>
        <taxon>Bacteria</taxon>
        <taxon>Bacillati</taxon>
        <taxon>Bacillota</taxon>
        <taxon>Clostridia</taxon>
        <taxon>Peptostreptococcales</taxon>
        <taxon>Natronincolaceae</taxon>
        <taxon>Alkaliphilus</taxon>
    </lineage>
</organism>
<dbReference type="HOGENOM" id="CLU_020164_2_0_9"/>
<dbReference type="EMBL" id="CP000853">
    <property type="protein sequence ID" value="ABW18862.1"/>
    <property type="molecule type" value="Genomic_DNA"/>
</dbReference>
<dbReference type="Pfam" id="PF18273">
    <property type="entry name" value="T3RM_EcoP15I_C"/>
    <property type="match status" value="1"/>
</dbReference>
<dbReference type="STRING" id="350688.Clos_1317"/>
<dbReference type="GO" id="GO:0009307">
    <property type="term" value="P:DNA restriction-modification system"/>
    <property type="evidence" value="ECO:0007669"/>
    <property type="project" value="UniProtKB-KW"/>
</dbReference>
<dbReference type="RefSeq" id="WP_012159174.1">
    <property type="nucleotide sequence ID" value="NC_009922.1"/>
</dbReference>
<dbReference type="GO" id="GO:0009007">
    <property type="term" value="F:site-specific DNA-methyltransferase (adenine-specific) activity"/>
    <property type="evidence" value="ECO:0007669"/>
    <property type="project" value="UniProtKB-EC"/>
</dbReference>
<dbReference type="Proteomes" id="UP000000269">
    <property type="component" value="Chromosome"/>
</dbReference>
<evidence type="ECO:0000256" key="5">
    <source>
        <dbReference type="ARBA" id="ARBA00022747"/>
    </source>
</evidence>
<dbReference type="InterPro" id="IPR002941">
    <property type="entry name" value="DNA_methylase_N4/N6"/>
</dbReference>
<evidence type="ECO:0000256" key="3">
    <source>
        <dbReference type="ARBA" id="ARBA00022679"/>
    </source>
</evidence>
<dbReference type="PRINTS" id="PR00506">
    <property type="entry name" value="D21N6MTFRASE"/>
</dbReference>
<dbReference type="GO" id="GO:0032259">
    <property type="term" value="P:methylation"/>
    <property type="evidence" value="ECO:0007669"/>
    <property type="project" value="UniProtKB-KW"/>
</dbReference>
<evidence type="ECO:0000313" key="8">
    <source>
        <dbReference type="EMBL" id="ABW18862.1"/>
    </source>
</evidence>
<dbReference type="KEGG" id="aoe:Clos_1317"/>
<keyword evidence="4" id="KW-0949">S-adenosyl-L-methionine</keyword>
<dbReference type="GO" id="GO:0003677">
    <property type="term" value="F:DNA binding"/>
    <property type="evidence" value="ECO:0007669"/>
    <property type="project" value="InterPro"/>
</dbReference>
<evidence type="ECO:0000259" key="7">
    <source>
        <dbReference type="Pfam" id="PF18273"/>
    </source>
</evidence>
<protein>
    <submittedName>
        <fullName evidence="8">Site-specific DNA-methyltransferase (Adenine-specific)</fullName>
        <ecNumber evidence="8">2.1.1.72</ecNumber>
    </submittedName>
</protein>
<evidence type="ECO:0000259" key="6">
    <source>
        <dbReference type="Pfam" id="PF01555"/>
    </source>
</evidence>
<accession>A8MGD4</accession>
<comment type="similarity">
    <text evidence="1">Belongs to the N(4)/N(6)-methyltransferase family.</text>
</comment>
<evidence type="ECO:0000256" key="1">
    <source>
        <dbReference type="ARBA" id="ARBA00006594"/>
    </source>
</evidence>
<dbReference type="Gene3D" id="3.40.50.150">
    <property type="entry name" value="Vaccinia Virus protein VP39"/>
    <property type="match status" value="1"/>
</dbReference>
<dbReference type="InterPro" id="IPR041405">
    <property type="entry name" value="T3RM_EcoP15I_C"/>
</dbReference>
<dbReference type="Pfam" id="PF01555">
    <property type="entry name" value="N6_N4_Mtase"/>
    <property type="match status" value="1"/>
</dbReference>
<dbReference type="InterPro" id="IPR002052">
    <property type="entry name" value="DNA_methylase_N6_adenine_CS"/>
</dbReference>
<evidence type="ECO:0000256" key="4">
    <source>
        <dbReference type="ARBA" id="ARBA00022691"/>
    </source>
</evidence>
<evidence type="ECO:0000313" key="9">
    <source>
        <dbReference type="Proteomes" id="UP000000269"/>
    </source>
</evidence>
<feature type="domain" description="DNA methylase N-4/N-6" evidence="6">
    <location>
        <begin position="117"/>
        <end position="481"/>
    </location>
</feature>
<dbReference type="InterPro" id="IPR002295">
    <property type="entry name" value="N4/N6-MTase_EcoPI_Mod-like"/>
</dbReference>
<sequence length="656" mass="75530">MIKQTLESNEKININDKEIAVLKEHFPSCFKKDGSFDIEKFSKQLKDKVDVTSEGYELNFLGKSYAKLLASIDTTTVIKPDLEHNEKEENKNSENGYISGDNLDALKHLLKSYSGMVKCIYLDPPYNTGSDGFVYNDKFNFTVEQLMERLSLDEGQAQRIIDMTNRGSASHSAWLTFMYPRLLLAKDLLKEDGVIFISIDENEHSNLRLLCDEVFGEENYSGEIIWKNSSKNDQAFISIQHEYIISFVKNKDLNSGEWNEKKEGLEEIFKAFDEFKKKHGDNWEEIHKEALNWFKQFPESNPIYASKHYTWMDENGVYFPDNISGPNFGQYRYDVIHPVTGKVCKEPASGWRFPEETMKQRIKEKLVHFGKDETTIPNNKTYLKNTQYQSLTSIKYKDGRVASKQLNELMGGKHFTNPKDVDLLNTIFKAVGVDKDSIIVDFFSGSATTAHAVMQLNAEDGGNRKYIMVQLPEEVKEKSEAYKAGYRTINQIGIERIKRAAKKIKEETKVDIDYGFKHYELIEPNQNTLDKLESFDPNAFIADKTILDEFGSATILSTWAVKDGYGFNPPMEVIDLEGYTAYLCKKHLYMVNPDIKDASITKLIEKFEEEGDFNPENIVLFGYSFISWSLTQMLENNIKQLNNSEKNLKVNVITRY</sequence>
<name>A8MGD4_ALKOO</name>
<keyword evidence="2 8" id="KW-0489">Methyltransferase</keyword>
<dbReference type="SUPFAM" id="SSF53335">
    <property type="entry name" value="S-adenosyl-L-methionine-dependent methyltransferases"/>
    <property type="match status" value="1"/>
</dbReference>
<dbReference type="REBASE" id="16379">
    <property type="entry name" value="M.AorOORF1317P"/>
</dbReference>
<dbReference type="InterPro" id="IPR029063">
    <property type="entry name" value="SAM-dependent_MTases_sf"/>
</dbReference>